<dbReference type="AlphaFoldDB" id="A0A378I575"/>
<dbReference type="PANTHER" id="PTHR37486">
    <property type="entry name" value="STRINGENT STARVATION PROTEIN B"/>
    <property type="match status" value="1"/>
</dbReference>
<name>A0A378I575_9GAMM</name>
<dbReference type="EMBL" id="UGNV01000001">
    <property type="protein sequence ID" value="STX29856.1"/>
    <property type="molecule type" value="Genomic_DNA"/>
</dbReference>
<evidence type="ECO:0000256" key="1">
    <source>
        <dbReference type="SAM" id="MobiDB-lite"/>
    </source>
</evidence>
<dbReference type="GO" id="GO:0045732">
    <property type="term" value="P:positive regulation of protein catabolic process"/>
    <property type="evidence" value="ECO:0007669"/>
    <property type="project" value="TreeGrafter"/>
</dbReference>
<dbReference type="SUPFAM" id="SSF101738">
    <property type="entry name" value="SspB-like"/>
    <property type="match status" value="1"/>
</dbReference>
<reference evidence="2 3" key="1">
    <citation type="submission" date="2018-06" db="EMBL/GenBank/DDBJ databases">
        <authorList>
            <consortium name="Pathogen Informatics"/>
            <person name="Doyle S."/>
        </authorList>
    </citation>
    <scope>NUCLEOTIDE SEQUENCE [LARGE SCALE GENOMIC DNA]</scope>
    <source>
        <strain evidence="2 3">NCTC13315</strain>
    </source>
</reference>
<dbReference type="InterPro" id="IPR036760">
    <property type="entry name" value="SspB-like_sf"/>
</dbReference>
<dbReference type="Proteomes" id="UP000254968">
    <property type="component" value="Unassembled WGS sequence"/>
</dbReference>
<organism evidence="2 3">
    <name type="scientific">Legionella beliardensis</name>
    <dbReference type="NCBI Taxonomy" id="91822"/>
    <lineage>
        <taxon>Bacteria</taxon>
        <taxon>Pseudomonadati</taxon>
        <taxon>Pseudomonadota</taxon>
        <taxon>Gammaproteobacteria</taxon>
        <taxon>Legionellales</taxon>
        <taxon>Legionellaceae</taxon>
        <taxon>Legionella</taxon>
    </lineage>
</organism>
<dbReference type="Pfam" id="PF04386">
    <property type="entry name" value="SspB"/>
    <property type="match status" value="1"/>
</dbReference>
<proteinExistence type="predicted"/>
<dbReference type="PIRSF" id="PIRSF005276">
    <property type="entry name" value="SspB"/>
    <property type="match status" value="1"/>
</dbReference>
<dbReference type="NCBIfam" id="NF008769">
    <property type="entry name" value="PRK11798.2-5"/>
    <property type="match status" value="1"/>
</dbReference>
<dbReference type="OrthoDB" id="9797358at2"/>
<sequence>MTMTSNRPYLIRAIYDWIVDNNLTPHILVNADYPGVQVPQDYVNGSKIVLNISPQACRGLHLENDRVVFTARFSGVTYQIFIVPAAVLAIYAKENGRGMEFGEEYNEPPTPQTNIADSKGRNRPSLKLVKKDET</sequence>
<dbReference type="GO" id="GO:0005840">
    <property type="term" value="C:ribosome"/>
    <property type="evidence" value="ECO:0007669"/>
    <property type="project" value="TreeGrafter"/>
</dbReference>
<evidence type="ECO:0000313" key="2">
    <source>
        <dbReference type="EMBL" id="STX29856.1"/>
    </source>
</evidence>
<feature type="region of interest" description="Disordered" evidence="1">
    <location>
        <begin position="100"/>
        <end position="134"/>
    </location>
</feature>
<keyword evidence="3" id="KW-1185">Reference proteome</keyword>
<evidence type="ECO:0000313" key="3">
    <source>
        <dbReference type="Proteomes" id="UP000254968"/>
    </source>
</evidence>
<dbReference type="InterPro" id="IPR007481">
    <property type="entry name" value="SspB"/>
</dbReference>
<protein>
    <submittedName>
        <fullName evidence="2">Stringent starvation protein B</fullName>
    </submittedName>
</protein>
<gene>
    <name evidence="2" type="primary">sspB</name>
    <name evidence="2" type="ORF">NCTC13315_02411</name>
</gene>
<dbReference type="GO" id="GO:0005829">
    <property type="term" value="C:cytosol"/>
    <property type="evidence" value="ECO:0007669"/>
    <property type="project" value="TreeGrafter"/>
</dbReference>
<dbReference type="Gene3D" id="2.30.30.220">
    <property type="entry name" value="SspB-like"/>
    <property type="match status" value="1"/>
</dbReference>
<dbReference type="PANTHER" id="PTHR37486:SF1">
    <property type="entry name" value="STRINGENT STARVATION PROTEIN B"/>
    <property type="match status" value="1"/>
</dbReference>
<dbReference type="RefSeq" id="WP_115303516.1">
    <property type="nucleotide sequence ID" value="NZ_CAAAHO010000002.1"/>
</dbReference>
<accession>A0A378I575</accession>